<dbReference type="Proteomes" id="UP000288429">
    <property type="component" value="Unassembled WGS sequence"/>
</dbReference>
<comment type="caution">
    <text evidence="3">The sequence shown here is derived from an EMBL/GenBank/DDBJ whole genome shotgun (WGS) entry which is preliminary data.</text>
</comment>
<feature type="domain" description="Heterokaryon incompatibility" evidence="1">
    <location>
        <begin position="25"/>
        <end position="113"/>
    </location>
</feature>
<evidence type="ECO:0000313" key="3">
    <source>
        <dbReference type="EMBL" id="RSM19549.1"/>
    </source>
</evidence>
<dbReference type="PANTHER" id="PTHR38792">
    <property type="entry name" value="BNR/ASP-BOX REPEAT DOMAIN PROTEIN (AFU_ORTHOLOGUE AFUA_7G06430)-RELATED"/>
    <property type="match status" value="1"/>
</dbReference>
<gene>
    <name evidence="3" type="ORF">CDV31_001709</name>
</gene>
<dbReference type="InterPro" id="IPR010730">
    <property type="entry name" value="HET"/>
</dbReference>
<dbReference type="CDD" id="cd15482">
    <property type="entry name" value="Sialidase_non-viral"/>
    <property type="match status" value="1"/>
</dbReference>
<dbReference type="PANTHER" id="PTHR38792:SF3">
    <property type="entry name" value="BNR_ASP-BOX REPEAT DOMAIN PROTEIN (AFU_ORTHOLOGUE AFUA_7G06430)-RELATED"/>
    <property type="match status" value="1"/>
</dbReference>
<dbReference type="Pfam" id="PF26640">
    <property type="entry name" value="DUF8212"/>
    <property type="match status" value="1"/>
</dbReference>
<evidence type="ECO:0000313" key="4">
    <source>
        <dbReference type="Proteomes" id="UP000288429"/>
    </source>
</evidence>
<sequence>MRLLHTTNLELVSFIGKSIFERPPYAILSHTWKDDEFVFEEAKDGINQHLQNPRRGLQKILDACEKARENNLDYLWVDTCCIDKSSSAELSEAINSMFKWYMESANCYVFMDDVTLQEDGFMDNFANSRWFTRGWTLQELIAPHGLFFFDQDWNYMCSRDQIASRLEEITGITETILRRAHTFPRLKTPLLGGRKPLCPGCGHLDEVKRELAEEPISRKMTWAADRRTTRPEDASYSLMGLFDINMPLLYGEGENAFRRLQEEILQKSPDQSILTWTEPIGEDQDLFHKPYLPKGPSSFRFAVRRPVAGLLERGDIITTTRGLEIDVLLGPCAIRYKHTSSPTLDKEHFMAVLSCAVDRNPLPRVAILVEPFTPGDPDTAYTRVRNRLLIQLHPNGRPSIWATGVQGVEFKNAFLDYDPRKLSPRRILLAAIRPMRYHLKQRLIVSVVAPEISMAHAETKHWTPSHDTKILFKAQRGVGRLSLGGASIIINKPSEVTESWSIMRFAGLVSFLLPFAAAQTFSNNVIYDPPNNYTDPQVLYSRPVELSDGTLLATWENYSPEPPLVWFPIVKSVDGGKTWKEISRVRDQVNNWGLRYQPFLYQLKEDIGDFEAGTVLISGSSIPTNLSHTQIELYASRDLGYTWEFVSHVAAGGEARPEHGLTPVWEPFLMTYQGELILYYSDQRDNATHSQKLVHQRSSDLLTWSDVVEDTKYADYYARPGMPTVAELPNGEYIYVYEYGGEPSADRYWFPVYYRLSEDPLAFLNATHHQVVSDDGTKPAGSPYVVWSSCGGENGTIVVSCGTMSQIFTNQALGHPDAWKKWEVPQPTAYTRALLVFEEDPDLLMIMGAGDLPPGKVNEVSASVVRLSEVMKA</sequence>
<dbReference type="Pfam" id="PF06985">
    <property type="entry name" value="HET"/>
    <property type="match status" value="1"/>
</dbReference>
<evidence type="ECO:0000259" key="1">
    <source>
        <dbReference type="Pfam" id="PF06985"/>
    </source>
</evidence>
<dbReference type="SUPFAM" id="SSF110296">
    <property type="entry name" value="Oligoxyloglucan reducing end-specific cellobiohydrolase"/>
    <property type="match status" value="1"/>
</dbReference>
<proteinExistence type="predicted"/>
<dbReference type="AlphaFoldDB" id="A0A428UZ25"/>
<reference evidence="3 4" key="1">
    <citation type="submission" date="2017-06" db="EMBL/GenBank/DDBJ databases">
        <title>Cmopartive genomic analysis of Ambrosia Fusariam Clade fungi.</title>
        <authorList>
            <person name="Stajich J.E."/>
            <person name="Carrillo J."/>
            <person name="Kijimoto T."/>
            <person name="Eskalen A."/>
            <person name="O'Donnell K."/>
            <person name="Kasson M."/>
        </authorList>
    </citation>
    <scope>NUCLEOTIDE SEQUENCE [LARGE SCALE GENOMIC DNA]</scope>
    <source>
        <strain evidence="3 4">NRRL 20438</strain>
    </source>
</reference>
<dbReference type="Gene3D" id="2.120.10.10">
    <property type="match status" value="1"/>
</dbReference>
<protein>
    <submittedName>
        <fullName evidence="3">Uncharacterized protein</fullName>
    </submittedName>
</protein>
<evidence type="ECO:0000259" key="2">
    <source>
        <dbReference type="Pfam" id="PF26640"/>
    </source>
</evidence>
<name>A0A428UZ25_9HYPO</name>
<accession>A0A428UZ25</accession>
<organism evidence="3 4">
    <name type="scientific">Fusarium ambrosium</name>
    <dbReference type="NCBI Taxonomy" id="131363"/>
    <lineage>
        <taxon>Eukaryota</taxon>
        <taxon>Fungi</taxon>
        <taxon>Dikarya</taxon>
        <taxon>Ascomycota</taxon>
        <taxon>Pezizomycotina</taxon>
        <taxon>Sordariomycetes</taxon>
        <taxon>Hypocreomycetidae</taxon>
        <taxon>Hypocreales</taxon>
        <taxon>Nectriaceae</taxon>
        <taxon>Fusarium</taxon>
        <taxon>Fusarium solani species complex</taxon>
    </lineage>
</organism>
<keyword evidence="4" id="KW-1185">Reference proteome</keyword>
<dbReference type="EMBL" id="NIZV01000012">
    <property type="protein sequence ID" value="RSM19549.1"/>
    <property type="molecule type" value="Genomic_DNA"/>
</dbReference>
<feature type="domain" description="DUF8212" evidence="2">
    <location>
        <begin position="255"/>
        <end position="279"/>
    </location>
</feature>
<dbReference type="InterPro" id="IPR058525">
    <property type="entry name" value="DUF8212"/>
</dbReference>